<feature type="region of interest" description="Disordered" evidence="1">
    <location>
        <begin position="69"/>
        <end position="94"/>
    </location>
</feature>
<gene>
    <name evidence="2" type="ORF">GCM10010478_02910</name>
</gene>
<name>A0ABP6ISE8_9ACTN</name>
<evidence type="ECO:0000313" key="2">
    <source>
        <dbReference type="EMBL" id="GAA2907824.1"/>
    </source>
</evidence>
<dbReference type="Proteomes" id="UP001501423">
    <property type="component" value="Unassembled WGS sequence"/>
</dbReference>
<evidence type="ECO:0000256" key="1">
    <source>
        <dbReference type="SAM" id="MobiDB-lite"/>
    </source>
</evidence>
<reference evidence="3" key="1">
    <citation type="journal article" date="2019" name="Int. J. Syst. Evol. Microbiol.">
        <title>The Global Catalogue of Microorganisms (GCM) 10K type strain sequencing project: providing services to taxonomists for standard genome sequencing and annotation.</title>
        <authorList>
            <consortium name="The Broad Institute Genomics Platform"/>
            <consortium name="The Broad Institute Genome Sequencing Center for Infectious Disease"/>
            <person name="Wu L."/>
            <person name="Ma J."/>
        </authorList>
    </citation>
    <scope>NUCLEOTIDE SEQUENCE [LARGE SCALE GENOMIC DNA]</scope>
    <source>
        <strain evidence="3">JCM 9650</strain>
    </source>
</reference>
<feature type="compositionally biased region" description="Gly residues" evidence="1">
    <location>
        <begin position="24"/>
        <end position="36"/>
    </location>
</feature>
<keyword evidence="3" id="KW-1185">Reference proteome</keyword>
<comment type="caution">
    <text evidence="2">The sequence shown here is derived from an EMBL/GenBank/DDBJ whole genome shotgun (WGS) entry which is preliminary data.</text>
</comment>
<accession>A0ABP6ISE8</accession>
<evidence type="ECO:0000313" key="3">
    <source>
        <dbReference type="Proteomes" id="UP001501423"/>
    </source>
</evidence>
<proteinExistence type="predicted"/>
<protein>
    <submittedName>
        <fullName evidence="2">Uncharacterized protein</fullName>
    </submittedName>
</protein>
<dbReference type="EMBL" id="BAAAVA010000002">
    <property type="protein sequence ID" value="GAA2907824.1"/>
    <property type="molecule type" value="Genomic_DNA"/>
</dbReference>
<organism evidence="2 3">
    <name type="scientific">Streptomyces erythrogriseus</name>
    <dbReference type="NCBI Taxonomy" id="284027"/>
    <lineage>
        <taxon>Bacteria</taxon>
        <taxon>Bacillati</taxon>
        <taxon>Actinomycetota</taxon>
        <taxon>Actinomycetes</taxon>
        <taxon>Kitasatosporales</taxon>
        <taxon>Streptomycetaceae</taxon>
        <taxon>Streptomyces</taxon>
        <taxon>Streptomyces griseoincarnatus group</taxon>
    </lineage>
</organism>
<sequence length="94" mass="9198">MESGAAEGHGPQARGETLVRDGGGDAGLPGAQGGGDAAHADGQRVGLVNVRAGRSVCLGERGKVTVGVLPRAQGEEATEGTEGGEAGVEVHDVQ</sequence>
<feature type="region of interest" description="Disordered" evidence="1">
    <location>
        <begin position="1"/>
        <end position="40"/>
    </location>
</feature>